<reference evidence="2 3" key="1">
    <citation type="submission" date="2020-10" db="EMBL/GenBank/DDBJ databases">
        <title>complete genome sequencing of Lysobacter sp. H23M41.</title>
        <authorList>
            <person name="Bae J.-W."/>
            <person name="Lee S.-Y."/>
        </authorList>
    </citation>
    <scope>NUCLEOTIDE SEQUENCE [LARGE SCALE GENOMIC DNA]</scope>
    <source>
        <strain evidence="2 3">H23M41</strain>
    </source>
</reference>
<sequence>MNNLRSLAITIYALMALCAPSPSHGQATGPIMGAFNLHFTDDLVGKCAASYPASAANITEAFESMKIRNRSYLSFSDWNDIRRKNKEIALAQPERNEYINEIVNDRSCALVLGQLSVSGELDQHIAKHFPKIYGP</sequence>
<proteinExistence type="predicted"/>
<evidence type="ECO:0000313" key="2">
    <source>
        <dbReference type="EMBL" id="QOW22178.1"/>
    </source>
</evidence>
<name>A0A7S6UKV1_9GAMM</name>
<feature type="chain" id="PRO_5046923844" evidence="1">
    <location>
        <begin position="26"/>
        <end position="135"/>
    </location>
</feature>
<evidence type="ECO:0000313" key="3">
    <source>
        <dbReference type="Proteomes" id="UP000593932"/>
    </source>
</evidence>
<feature type="signal peptide" evidence="1">
    <location>
        <begin position="1"/>
        <end position="25"/>
    </location>
</feature>
<accession>A0A7S6UKV1</accession>
<evidence type="ECO:0000256" key="1">
    <source>
        <dbReference type="SAM" id="SignalP"/>
    </source>
</evidence>
<keyword evidence="3" id="KW-1185">Reference proteome</keyword>
<keyword evidence="1" id="KW-0732">Signal</keyword>
<organism evidence="2 3">
    <name type="scientific">Novilysobacter avium</name>
    <dbReference type="NCBI Taxonomy" id="2781023"/>
    <lineage>
        <taxon>Bacteria</taxon>
        <taxon>Pseudomonadati</taxon>
        <taxon>Pseudomonadota</taxon>
        <taxon>Gammaproteobacteria</taxon>
        <taxon>Lysobacterales</taxon>
        <taxon>Lysobacteraceae</taxon>
        <taxon>Novilysobacter</taxon>
    </lineage>
</organism>
<gene>
    <name evidence="2" type="ORF">INQ42_00670</name>
</gene>
<dbReference type="Proteomes" id="UP000593932">
    <property type="component" value="Chromosome"/>
</dbReference>
<protein>
    <submittedName>
        <fullName evidence="2">Uncharacterized protein</fullName>
    </submittedName>
</protein>
<dbReference type="EMBL" id="CP063657">
    <property type="protein sequence ID" value="QOW22178.1"/>
    <property type="molecule type" value="Genomic_DNA"/>
</dbReference>
<dbReference type="RefSeq" id="WP_194034721.1">
    <property type="nucleotide sequence ID" value="NZ_CP063657.1"/>
</dbReference>